<feature type="transmembrane region" description="Helical" evidence="1">
    <location>
        <begin position="153"/>
        <end position="175"/>
    </location>
</feature>
<proteinExistence type="predicted"/>
<name>A0A1M5HU09_9ALTE</name>
<evidence type="ECO:0000313" key="4">
    <source>
        <dbReference type="Proteomes" id="UP000184520"/>
    </source>
</evidence>
<feature type="transmembrane region" description="Helical" evidence="1">
    <location>
        <begin position="300"/>
        <end position="318"/>
    </location>
</feature>
<evidence type="ECO:0000313" key="3">
    <source>
        <dbReference type="EMBL" id="SHG19378.1"/>
    </source>
</evidence>
<dbReference type="InterPro" id="IPR007349">
    <property type="entry name" value="DUF418"/>
</dbReference>
<feature type="transmembrane region" description="Helical" evidence="1">
    <location>
        <begin position="339"/>
        <end position="361"/>
    </location>
</feature>
<dbReference type="AlphaFoldDB" id="A0A1M5HU09"/>
<evidence type="ECO:0000256" key="1">
    <source>
        <dbReference type="SAM" id="Phobius"/>
    </source>
</evidence>
<dbReference type="PANTHER" id="PTHR30590">
    <property type="entry name" value="INNER MEMBRANE PROTEIN"/>
    <property type="match status" value="1"/>
</dbReference>
<dbReference type="Proteomes" id="UP000184520">
    <property type="component" value="Unassembled WGS sequence"/>
</dbReference>
<keyword evidence="4" id="KW-1185">Reference proteome</keyword>
<dbReference type="STRING" id="634436.SAMN05216361_1617"/>
<dbReference type="EMBL" id="FQWD01000002">
    <property type="protein sequence ID" value="SHG19378.1"/>
    <property type="molecule type" value="Genomic_DNA"/>
</dbReference>
<sequence>MSKSHSLTASPSDLSKTENTRYISLDTLRGFALLGILMMNAIAFAYPEIVYSNPFAMGALSSADLWQWMLTDLFFAEKFYALFSMLFGAGIVLMANKQSDPQRAKNLHYRRMLWLLMIGLIHGYLLWWGDILVTYAISGMLIYSCRHWRIRSLWIVAVLLQLAITCLYLLMYWGWDVMPADELAESKAVFWPSEQTLRAEINANLGSWWQQTTYRVATTIEYQTSYLIPLIVRMSGIMLIGMALYKSGVLLATRSSRFYLTHLLLFLPLGVALSACGAWAIASSEFALPSSFSTDRLWNLWGSLLTAWGYTCLFMLIVQQAKVSASGIGGRITAWLAPVGQMALTNYLMQSVLCGVIFYGWGMGLYASLSRWQVSMVVVVIWLIEISWSRWWLTRFQFGPVEWIWRSATQRRRQAWRR</sequence>
<gene>
    <name evidence="3" type="ORF">SAMN05216361_1617</name>
</gene>
<feature type="transmembrane region" description="Helical" evidence="1">
    <location>
        <begin position="257"/>
        <end position="280"/>
    </location>
</feature>
<dbReference type="InterPro" id="IPR052529">
    <property type="entry name" value="Bact_Transport_Assoc"/>
</dbReference>
<feature type="transmembrane region" description="Helical" evidence="1">
    <location>
        <begin position="373"/>
        <end position="393"/>
    </location>
</feature>
<dbReference type="Pfam" id="PF04235">
    <property type="entry name" value="DUF418"/>
    <property type="match status" value="1"/>
</dbReference>
<keyword evidence="1" id="KW-0472">Membrane</keyword>
<dbReference type="RefSeq" id="WP_175555781.1">
    <property type="nucleotide sequence ID" value="NZ_FQWD01000002.1"/>
</dbReference>
<feature type="domain" description="DUF418" evidence="2">
    <location>
        <begin position="244"/>
        <end position="411"/>
    </location>
</feature>
<keyword evidence="1" id="KW-0812">Transmembrane</keyword>
<keyword evidence="1" id="KW-1133">Transmembrane helix</keyword>
<protein>
    <recommendedName>
        <fullName evidence="2">DUF418 domain-containing protein</fullName>
    </recommendedName>
</protein>
<accession>A0A1M5HU09</accession>
<feature type="transmembrane region" description="Helical" evidence="1">
    <location>
        <begin position="28"/>
        <end position="46"/>
    </location>
</feature>
<reference evidence="4" key="1">
    <citation type="submission" date="2016-11" db="EMBL/GenBank/DDBJ databases">
        <authorList>
            <person name="Varghese N."/>
            <person name="Submissions S."/>
        </authorList>
    </citation>
    <scope>NUCLEOTIDE SEQUENCE [LARGE SCALE GENOMIC DNA]</scope>
    <source>
        <strain evidence="4">CGMCC 1.8995</strain>
    </source>
</reference>
<feature type="transmembrane region" description="Helical" evidence="1">
    <location>
        <begin position="79"/>
        <end position="96"/>
    </location>
</feature>
<organism evidence="3 4">
    <name type="scientific">Marisediminitalea aggregata</name>
    <dbReference type="NCBI Taxonomy" id="634436"/>
    <lineage>
        <taxon>Bacteria</taxon>
        <taxon>Pseudomonadati</taxon>
        <taxon>Pseudomonadota</taxon>
        <taxon>Gammaproteobacteria</taxon>
        <taxon>Alteromonadales</taxon>
        <taxon>Alteromonadaceae</taxon>
        <taxon>Marisediminitalea</taxon>
    </lineage>
</organism>
<feature type="transmembrane region" description="Helical" evidence="1">
    <location>
        <begin position="226"/>
        <end position="245"/>
    </location>
</feature>
<evidence type="ECO:0000259" key="2">
    <source>
        <dbReference type="Pfam" id="PF04235"/>
    </source>
</evidence>
<dbReference type="PANTHER" id="PTHR30590:SF2">
    <property type="entry name" value="INNER MEMBRANE PROTEIN"/>
    <property type="match status" value="1"/>
</dbReference>